<gene>
    <name evidence="3" type="ORF">ENUP19_0121G0092</name>
</gene>
<reference evidence="3 4" key="1">
    <citation type="journal article" date="2019" name="PLoS Negl. Trop. Dis.">
        <title>Whole genome sequencing of Entamoeba nuttalli reveals mammalian host-related molecular signatures and a novel octapeptide-repeat surface protein.</title>
        <authorList>
            <person name="Tanaka M."/>
            <person name="Makiuchi T."/>
            <person name="Komiyama T."/>
            <person name="Shiina T."/>
            <person name="Osaki K."/>
            <person name="Tachibana H."/>
        </authorList>
    </citation>
    <scope>NUCLEOTIDE SEQUENCE [LARGE SCALE GENOMIC DNA]</scope>
    <source>
        <strain evidence="3 4">P19-061405</strain>
    </source>
</reference>
<feature type="transmembrane region" description="Helical" evidence="1">
    <location>
        <begin position="281"/>
        <end position="308"/>
    </location>
</feature>
<keyword evidence="1" id="KW-1133">Transmembrane helix</keyword>
<keyword evidence="2" id="KW-0732">Signal</keyword>
<proteinExistence type="predicted"/>
<feature type="chain" id="PRO_5046337584" evidence="2">
    <location>
        <begin position="16"/>
        <end position="329"/>
    </location>
</feature>
<protein>
    <submittedName>
        <fullName evidence="3">Uncharacterized protein</fullName>
    </submittedName>
</protein>
<evidence type="ECO:0000313" key="4">
    <source>
        <dbReference type="Proteomes" id="UP001628156"/>
    </source>
</evidence>
<evidence type="ECO:0000313" key="3">
    <source>
        <dbReference type="EMBL" id="GAB1222738.1"/>
    </source>
</evidence>
<evidence type="ECO:0000256" key="2">
    <source>
        <dbReference type="SAM" id="SignalP"/>
    </source>
</evidence>
<sequence length="329" mass="36709">MNIQILLFFISAVLANPYSDPQLIDIPIQLSTQLSTTITEKTQCTSMKLTSIYTSAFIFDSIKNHSLLVSSNTNNVTFSIFLEGANNHTCNKVILGIPIKIETNVQYKLVVYSTELTTELININLEYVPEQDADGTTVTIKDLPFFRYITIPHYINETKDSCSNLDEDQESQGIYGDLYTVDIDEDLLLEINTCGYSDGLNAIHVLYENGGKCLKLADSYSTGDLKCASGLGARVSVEIHPSSPLKIYAGFIVPSVNDRSFLLNITKIGDAKAEQKEWEMWMWFGIITAVIVIFCAFVMGTIIAYAVIKRKKEGQNDERKHFGAYGNLN</sequence>
<evidence type="ECO:0000256" key="1">
    <source>
        <dbReference type="SAM" id="Phobius"/>
    </source>
</evidence>
<organism evidence="3 4">
    <name type="scientific">Entamoeba nuttalli</name>
    <dbReference type="NCBI Taxonomy" id="412467"/>
    <lineage>
        <taxon>Eukaryota</taxon>
        <taxon>Amoebozoa</taxon>
        <taxon>Evosea</taxon>
        <taxon>Archamoebae</taxon>
        <taxon>Mastigamoebida</taxon>
        <taxon>Entamoebidae</taxon>
        <taxon>Entamoeba</taxon>
    </lineage>
</organism>
<feature type="signal peptide" evidence="2">
    <location>
        <begin position="1"/>
        <end position="15"/>
    </location>
</feature>
<dbReference type="EMBL" id="BAAFRS010000121">
    <property type="protein sequence ID" value="GAB1222738.1"/>
    <property type="molecule type" value="Genomic_DNA"/>
</dbReference>
<keyword evidence="1" id="KW-0472">Membrane</keyword>
<comment type="caution">
    <text evidence="3">The sequence shown here is derived from an EMBL/GenBank/DDBJ whole genome shotgun (WGS) entry which is preliminary data.</text>
</comment>
<accession>A0ABQ0DJ05</accession>
<keyword evidence="1" id="KW-0812">Transmembrane</keyword>
<keyword evidence="4" id="KW-1185">Reference proteome</keyword>
<name>A0ABQ0DJ05_9EUKA</name>
<dbReference type="Proteomes" id="UP001628156">
    <property type="component" value="Unassembled WGS sequence"/>
</dbReference>